<dbReference type="OrthoDB" id="2678365at2"/>
<evidence type="ECO:0000313" key="2">
    <source>
        <dbReference type="Proteomes" id="UP000184386"/>
    </source>
</evidence>
<dbReference type="RefSeq" id="WP_073278548.1">
    <property type="nucleotide sequence ID" value="NZ_FRAC01000022.1"/>
</dbReference>
<dbReference type="Proteomes" id="UP000184386">
    <property type="component" value="Unassembled WGS sequence"/>
</dbReference>
<accession>A0A1M6XCK7</accession>
<gene>
    <name evidence="1" type="ORF">SAMN02745136_03919</name>
</gene>
<reference evidence="1 2" key="1">
    <citation type="submission" date="2016-11" db="EMBL/GenBank/DDBJ databases">
        <authorList>
            <person name="Jaros S."/>
            <person name="Januszkiewicz K."/>
            <person name="Wedrychowicz H."/>
        </authorList>
    </citation>
    <scope>NUCLEOTIDE SEQUENCE [LARGE SCALE GENOMIC DNA]</scope>
    <source>
        <strain evidence="1 2">DSM 15929</strain>
    </source>
</reference>
<organism evidence="1 2">
    <name type="scientific">Anaerocolumna jejuensis DSM 15929</name>
    <dbReference type="NCBI Taxonomy" id="1121322"/>
    <lineage>
        <taxon>Bacteria</taxon>
        <taxon>Bacillati</taxon>
        <taxon>Bacillota</taxon>
        <taxon>Clostridia</taxon>
        <taxon>Lachnospirales</taxon>
        <taxon>Lachnospiraceae</taxon>
        <taxon>Anaerocolumna</taxon>
    </lineage>
</organism>
<keyword evidence="2" id="KW-1185">Reference proteome</keyword>
<evidence type="ECO:0000313" key="1">
    <source>
        <dbReference type="EMBL" id="SHL03696.1"/>
    </source>
</evidence>
<dbReference type="STRING" id="1121322.SAMN02745136_03919"/>
<proteinExistence type="predicted"/>
<sequence length="141" mass="16743">MDRDEALYLLSFHSGRNPDIENPKWGQGFLASLRKYSRIDNENSFIEVMECLKVIKEDFNKNEVSRDLIADLYGIFYYTNLWIGKGGILENRLTEEERKKIDIRMKIYSYVLASLLDYSEEGWQEAIGEYEYYLLGYTNYD</sequence>
<protein>
    <recommendedName>
        <fullName evidence="3">Immunity protein 41</fullName>
    </recommendedName>
</protein>
<name>A0A1M6XCK7_9FIRM</name>
<dbReference type="AlphaFoldDB" id="A0A1M6XCK7"/>
<evidence type="ECO:0008006" key="3">
    <source>
        <dbReference type="Google" id="ProtNLM"/>
    </source>
</evidence>
<dbReference type="EMBL" id="FRAC01000022">
    <property type="protein sequence ID" value="SHL03696.1"/>
    <property type="molecule type" value="Genomic_DNA"/>
</dbReference>